<evidence type="ECO:0000313" key="7">
    <source>
        <dbReference type="Proteomes" id="UP000503505"/>
    </source>
</evidence>
<dbReference type="AlphaFoldDB" id="A0AAE6WVT1"/>
<evidence type="ECO:0000256" key="3">
    <source>
        <dbReference type="ARBA" id="ARBA00023136"/>
    </source>
</evidence>
<feature type="transmembrane region" description="Helical" evidence="4">
    <location>
        <begin position="46"/>
        <end position="67"/>
    </location>
</feature>
<name>A0AAE6WVT1_9GAMM</name>
<dbReference type="InterPro" id="IPR020846">
    <property type="entry name" value="MFS_dom"/>
</dbReference>
<dbReference type="InterPro" id="IPR052714">
    <property type="entry name" value="MFS_Exporter"/>
</dbReference>
<dbReference type="PROSITE" id="PS50850">
    <property type="entry name" value="MFS"/>
    <property type="match status" value="1"/>
</dbReference>
<evidence type="ECO:0000256" key="4">
    <source>
        <dbReference type="SAM" id="Phobius"/>
    </source>
</evidence>
<keyword evidence="2 4" id="KW-1133">Transmembrane helix</keyword>
<dbReference type="InterPro" id="IPR011701">
    <property type="entry name" value="MFS"/>
</dbReference>
<keyword evidence="3 4" id="KW-0472">Membrane</keyword>
<evidence type="ECO:0000256" key="1">
    <source>
        <dbReference type="ARBA" id="ARBA00022692"/>
    </source>
</evidence>
<feature type="transmembrane region" description="Helical" evidence="4">
    <location>
        <begin position="370"/>
        <end position="388"/>
    </location>
</feature>
<evidence type="ECO:0000256" key="2">
    <source>
        <dbReference type="ARBA" id="ARBA00022989"/>
    </source>
</evidence>
<feature type="domain" description="Major facilitator superfamily (MFS) profile" evidence="5">
    <location>
        <begin position="12"/>
        <end position="392"/>
    </location>
</feature>
<feature type="transmembrane region" description="Helical" evidence="4">
    <location>
        <begin position="167"/>
        <end position="186"/>
    </location>
</feature>
<organism evidence="6 7">
    <name type="scientific">Acinetobacter schindleri</name>
    <dbReference type="NCBI Taxonomy" id="108981"/>
    <lineage>
        <taxon>Bacteria</taxon>
        <taxon>Pseudomonadati</taxon>
        <taxon>Pseudomonadota</taxon>
        <taxon>Gammaproteobacteria</taxon>
        <taxon>Moraxellales</taxon>
        <taxon>Moraxellaceae</taxon>
        <taxon>Acinetobacter</taxon>
    </lineage>
</organism>
<dbReference type="GO" id="GO:0022857">
    <property type="term" value="F:transmembrane transporter activity"/>
    <property type="evidence" value="ECO:0007669"/>
    <property type="project" value="InterPro"/>
</dbReference>
<feature type="transmembrane region" description="Helical" evidence="4">
    <location>
        <begin position="217"/>
        <end position="241"/>
    </location>
</feature>
<sequence length="398" mass="42918">MTEAPSKLWTKNFIFLSAMNFQLVLVFYLLVIVSVGYALAELDATTAQAGLISGVFVVGTLVGRLLIGKFLPNLGAKASLVAGALGFFLFSGLYFIPVDVPYLIAIRFAHGFMMGVAGTVIGTVIAQTIPATRRAEGIGYFSTSSTLATAVGPFLAIWLMSQYDYKVIFTFTSIVAFTCLLFSFGVDTSKVKLAAKAGTQQSAQPTSRLAQFVEPKAFPIAVIILIAGACYSGVLSFLNLYAKEIDLLQAASFFFLMYAAAILISRPFTGPLMDRKGENIIMYPAIVIMAIGIGLLSQAHNSWMLLTSAALLGFGYGNIQSICQTIAVKSTTIERMGLATSTFFIALDAALGFGPYFIGQFLDQIGYQHLYLYSAVITLSCLLWYYLLHGRKVKAAAT</sequence>
<dbReference type="Pfam" id="PF07690">
    <property type="entry name" value="MFS_1"/>
    <property type="match status" value="1"/>
</dbReference>
<dbReference type="PANTHER" id="PTHR23531:SF1">
    <property type="entry name" value="QUINOLENE RESISTANCE PROTEIN NORA"/>
    <property type="match status" value="1"/>
</dbReference>
<feature type="transmembrane region" description="Helical" evidence="4">
    <location>
        <begin position="138"/>
        <end position="161"/>
    </location>
</feature>
<reference evidence="6 7" key="1">
    <citation type="submission" date="2019-09" db="EMBL/GenBank/DDBJ databases">
        <title>Non-baumannii Acinetobacter spp. carrying blaNDM-1 isolated in China.</title>
        <authorList>
            <person name="Cui C."/>
            <person name="Chen C."/>
            <person name="Sun J."/>
            <person name="Liu Y."/>
        </authorList>
    </citation>
    <scope>NUCLEOTIDE SEQUENCE [LARGE SCALE GENOMIC DNA]</scope>
    <source>
        <strain evidence="6 7">HZE23-1</strain>
    </source>
</reference>
<evidence type="ECO:0000313" key="6">
    <source>
        <dbReference type="EMBL" id="QIC67129.1"/>
    </source>
</evidence>
<protein>
    <submittedName>
        <fullName evidence="6">MFS transporter</fullName>
    </submittedName>
</protein>
<feature type="transmembrane region" description="Helical" evidence="4">
    <location>
        <begin position="102"/>
        <end position="126"/>
    </location>
</feature>
<accession>A0AAE6WVT1</accession>
<feature type="transmembrane region" description="Helical" evidence="4">
    <location>
        <begin position="247"/>
        <end position="268"/>
    </location>
</feature>
<proteinExistence type="predicted"/>
<evidence type="ECO:0000259" key="5">
    <source>
        <dbReference type="PROSITE" id="PS50850"/>
    </source>
</evidence>
<feature type="transmembrane region" description="Helical" evidence="4">
    <location>
        <begin position="280"/>
        <end position="297"/>
    </location>
</feature>
<feature type="transmembrane region" description="Helical" evidence="4">
    <location>
        <begin position="338"/>
        <end position="358"/>
    </location>
</feature>
<keyword evidence="1 4" id="KW-0812">Transmembrane</keyword>
<feature type="transmembrane region" description="Helical" evidence="4">
    <location>
        <begin position="74"/>
        <end position="96"/>
    </location>
</feature>
<dbReference type="RefSeq" id="WP_163171273.1">
    <property type="nucleotide sequence ID" value="NZ_CP044463.1"/>
</dbReference>
<feature type="transmembrane region" description="Helical" evidence="4">
    <location>
        <begin position="303"/>
        <end position="326"/>
    </location>
</feature>
<dbReference type="Proteomes" id="UP000503505">
    <property type="component" value="Chromosome"/>
</dbReference>
<dbReference type="CDD" id="cd17489">
    <property type="entry name" value="MFS_YfcJ_like"/>
    <property type="match status" value="1"/>
</dbReference>
<dbReference type="InterPro" id="IPR036259">
    <property type="entry name" value="MFS_trans_sf"/>
</dbReference>
<feature type="transmembrane region" description="Helical" evidence="4">
    <location>
        <begin position="12"/>
        <end position="40"/>
    </location>
</feature>
<gene>
    <name evidence="6" type="ORF">FSC10_07010</name>
</gene>
<dbReference type="PANTHER" id="PTHR23531">
    <property type="entry name" value="QUINOLENE RESISTANCE PROTEIN NORA"/>
    <property type="match status" value="1"/>
</dbReference>
<dbReference type="SUPFAM" id="SSF103473">
    <property type="entry name" value="MFS general substrate transporter"/>
    <property type="match status" value="1"/>
</dbReference>
<dbReference type="Gene3D" id="1.20.1250.20">
    <property type="entry name" value="MFS general substrate transporter like domains"/>
    <property type="match status" value="1"/>
</dbReference>
<dbReference type="EMBL" id="CP044463">
    <property type="protein sequence ID" value="QIC67129.1"/>
    <property type="molecule type" value="Genomic_DNA"/>
</dbReference>